<protein>
    <submittedName>
        <fullName evidence="4">Acyl carrier protein</fullName>
    </submittedName>
</protein>
<dbReference type="Proteomes" id="UP000000328">
    <property type="component" value="Chromosome"/>
</dbReference>
<dbReference type="GO" id="GO:0031177">
    <property type="term" value="F:phosphopantetheine binding"/>
    <property type="evidence" value="ECO:0007669"/>
    <property type="project" value="InterPro"/>
</dbReference>
<dbReference type="PATRIC" id="fig|749927.5.peg.3613"/>
<keyword evidence="1" id="KW-0596">Phosphopantetheine</keyword>
<dbReference type="SUPFAM" id="SSF47336">
    <property type="entry name" value="ACP-like"/>
    <property type="match status" value="1"/>
</dbReference>
<name>A0A0H3D5A6_AMYMU</name>
<dbReference type="Pfam" id="PF00550">
    <property type="entry name" value="PP-binding"/>
    <property type="match status" value="1"/>
</dbReference>
<dbReference type="SMART" id="SM00823">
    <property type="entry name" value="PKS_PP"/>
    <property type="match status" value="1"/>
</dbReference>
<evidence type="ECO:0000313" key="4">
    <source>
        <dbReference type="EMBL" id="ADJ45283.1"/>
    </source>
</evidence>
<proteinExistence type="predicted"/>
<organism evidence="4 5">
    <name type="scientific">Amycolatopsis mediterranei (strain U-32)</name>
    <dbReference type="NCBI Taxonomy" id="749927"/>
    <lineage>
        <taxon>Bacteria</taxon>
        <taxon>Bacillati</taxon>
        <taxon>Actinomycetota</taxon>
        <taxon>Actinomycetes</taxon>
        <taxon>Pseudonocardiales</taxon>
        <taxon>Pseudonocardiaceae</taxon>
        <taxon>Amycolatopsis</taxon>
    </lineage>
</organism>
<dbReference type="AlphaFoldDB" id="A0A0H3D5A6"/>
<evidence type="ECO:0000256" key="1">
    <source>
        <dbReference type="ARBA" id="ARBA00022450"/>
    </source>
</evidence>
<dbReference type="InterPro" id="IPR020806">
    <property type="entry name" value="PKS_PP-bd"/>
</dbReference>
<dbReference type="PROSITE" id="PS50075">
    <property type="entry name" value="CARRIER"/>
    <property type="match status" value="1"/>
</dbReference>
<dbReference type="OrthoDB" id="3631648at2"/>
<reference evidence="4 5" key="1">
    <citation type="journal article" date="2010" name="Cell Res.">
        <title>Complete genome sequence of the rifamycin SV-producing Amycolatopsis mediterranei U32 revealed its genetic characteristics in phylogeny and metabolism.</title>
        <authorList>
            <person name="Zhao W."/>
            <person name="Zhong Y."/>
            <person name="Yuan H."/>
            <person name="Wang J."/>
            <person name="Zheng H."/>
            <person name="Wang Y."/>
            <person name="Cen X."/>
            <person name="Xu F."/>
            <person name="Bai J."/>
            <person name="Han X."/>
            <person name="Lu G."/>
            <person name="Zhu Y."/>
            <person name="Shao Z."/>
            <person name="Yan H."/>
            <person name="Li C."/>
            <person name="Peng N."/>
            <person name="Zhang Z."/>
            <person name="Zhang Y."/>
            <person name="Lin W."/>
            <person name="Fan Y."/>
            <person name="Qin Z."/>
            <person name="Hu Y."/>
            <person name="Zhu B."/>
            <person name="Wang S."/>
            <person name="Ding X."/>
            <person name="Zhao G.P."/>
        </authorList>
    </citation>
    <scope>NUCLEOTIDE SEQUENCE [LARGE SCALE GENOMIC DNA]</scope>
    <source>
        <strain evidence="5">U-32</strain>
    </source>
</reference>
<accession>A0A0H3D5A6</accession>
<feature type="domain" description="Carrier" evidence="3">
    <location>
        <begin position="7"/>
        <end position="81"/>
    </location>
</feature>
<dbReference type="InterPro" id="IPR009081">
    <property type="entry name" value="PP-bd_ACP"/>
</dbReference>
<evidence type="ECO:0000313" key="5">
    <source>
        <dbReference type="Proteomes" id="UP000000328"/>
    </source>
</evidence>
<evidence type="ECO:0000256" key="2">
    <source>
        <dbReference type="ARBA" id="ARBA00022553"/>
    </source>
</evidence>
<sequence>MGVDSRVTVTEEITTLLHRNFGIEPEAVRIEASLHDLGMDSLALEELRVLLEERLDIDLEDVQLTSRETVGQLATAVDEKTAR</sequence>
<dbReference type="HOGENOM" id="CLU_108696_3_2_11"/>
<dbReference type="Gene3D" id="1.10.1200.10">
    <property type="entry name" value="ACP-like"/>
    <property type="match status" value="1"/>
</dbReference>
<dbReference type="EMBL" id="CP002000">
    <property type="protein sequence ID" value="ADJ45283.1"/>
    <property type="molecule type" value="Genomic_DNA"/>
</dbReference>
<evidence type="ECO:0000259" key="3">
    <source>
        <dbReference type="PROSITE" id="PS50075"/>
    </source>
</evidence>
<dbReference type="eggNOG" id="ENOG502ZFC8">
    <property type="taxonomic scope" value="Bacteria"/>
</dbReference>
<dbReference type="InterPro" id="IPR036736">
    <property type="entry name" value="ACP-like_sf"/>
</dbReference>
<keyword evidence="2" id="KW-0597">Phosphoprotein</keyword>
<dbReference type="KEGG" id="amd:AMED_3497"/>
<gene>
    <name evidence="4" type="primary">acpP</name>
    <name evidence="4" type="ordered locus">AMED_3497</name>
</gene>